<reference evidence="7 8" key="1">
    <citation type="submission" date="2019-08" db="EMBL/GenBank/DDBJ databases">
        <title>Whole genome of Aphis craccivora.</title>
        <authorList>
            <person name="Voronova N.V."/>
            <person name="Shulinski R.S."/>
            <person name="Bandarenka Y.V."/>
            <person name="Zhorov D.G."/>
            <person name="Warner D."/>
        </authorList>
    </citation>
    <scope>NUCLEOTIDE SEQUENCE [LARGE SCALE GENOMIC DNA]</scope>
    <source>
        <strain evidence="7">180601</strain>
        <tissue evidence="7">Whole Body</tissue>
    </source>
</reference>
<dbReference type="PANTHER" id="PTHR46600:SF11">
    <property type="entry name" value="THAP DOMAIN-CONTAINING PROTEIN 10"/>
    <property type="match status" value="1"/>
</dbReference>
<name>A0A6G0VM38_APHCR</name>
<dbReference type="Proteomes" id="UP000478052">
    <property type="component" value="Unassembled WGS sequence"/>
</dbReference>
<evidence type="ECO:0000256" key="1">
    <source>
        <dbReference type="ARBA" id="ARBA00022723"/>
    </source>
</evidence>
<evidence type="ECO:0000259" key="6">
    <source>
        <dbReference type="PROSITE" id="PS50950"/>
    </source>
</evidence>
<dbReference type="InterPro" id="IPR006612">
    <property type="entry name" value="THAP_Znf"/>
</dbReference>
<keyword evidence="1" id="KW-0479">Metal-binding</keyword>
<evidence type="ECO:0000313" key="7">
    <source>
        <dbReference type="EMBL" id="KAF0696990.1"/>
    </source>
</evidence>
<dbReference type="AlphaFoldDB" id="A0A6G0VM38"/>
<keyword evidence="2 5" id="KW-0863">Zinc-finger</keyword>
<dbReference type="EMBL" id="VUJU01015104">
    <property type="protein sequence ID" value="KAF0696990.1"/>
    <property type="molecule type" value="Genomic_DNA"/>
</dbReference>
<evidence type="ECO:0000313" key="8">
    <source>
        <dbReference type="Proteomes" id="UP000478052"/>
    </source>
</evidence>
<gene>
    <name evidence="7" type="ORF">FWK35_00037591</name>
</gene>
<dbReference type="SMART" id="SM00692">
    <property type="entry name" value="DM3"/>
    <property type="match status" value="1"/>
</dbReference>
<keyword evidence="4 5" id="KW-0238">DNA-binding</keyword>
<accession>A0A6G0VM38</accession>
<dbReference type="OrthoDB" id="6630356at2759"/>
<dbReference type="PANTHER" id="PTHR46600">
    <property type="entry name" value="THAP DOMAIN-CONTAINING"/>
    <property type="match status" value="1"/>
</dbReference>
<protein>
    <submittedName>
        <fullName evidence="7">52 kDa repressor of the inhibitor of the protein kinase</fullName>
    </submittedName>
</protein>
<sequence length="140" mass="15964">MPRVVDARWRIVPAFGRVTMMKYGYHFFKFPKDHQRCASWVEKCEAKYLPTTDLDVLHKTYKLCSLHFENGMFMNALKNRLNQTAIPTIFAKKPAVSKDISLVGSENIEISNVSNDISSMTDDIFSTDNRPSCSTPCLPP</sequence>
<evidence type="ECO:0000256" key="4">
    <source>
        <dbReference type="ARBA" id="ARBA00023125"/>
    </source>
</evidence>
<evidence type="ECO:0000256" key="3">
    <source>
        <dbReference type="ARBA" id="ARBA00022833"/>
    </source>
</evidence>
<proteinExistence type="predicted"/>
<evidence type="ECO:0000256" key="5">
    <source>
        <dbReference type="PROSITE-ProRule" id="PRU00309"/>
    </source>
</evidence>
<evidence type="ECO:0000256" key="2">
    <source>
        <dbReference type="ARBA" id="ARBA00022771"/>
    </source>
</evidence>
<dbReference type="GO" id="GO:0043565">
    <property type="term" value="F:sequence-specific DNA binding"/>
    <property type="evidence" value="ECO:0007669"/>
    <property type="project" value="InterPro"/>
</dbReference>
<feature type="domain" description="THAP-type" evidence="6">
    <location>
        <begin position="1"/>
        <end position="90"/>
    </location>
</feature>
<organism evidence="7 8">
    <name type="scientific">Aphis craccivora</name>
    <name type="common">Cowpea aphid</name>
    <dbReference type="NCBI Taxonomy" id="307492"/>
    <lineage>
        <taxon>Eukaryota</taxon>
        <taxon>Metazoa</taxon>
        <taxon>Ecdysozoa</taxon>
        <taxon>Arthropoda</taxon>
        <taxon>Hexapoda</taxon>
        <taxon>Insecta</taxon>
        <taxon>Pterygota</taxon>
        <taxon>Neoptera</taxon>
        <taxon>Paraneoptera</taxon>
        <taxon>Hemiptera</taxon>
        <taxon>Sternorrhyncha</taxon>
        <taxon>Aphidomorpha</taxon>
        <taxon>Aphidoidea</taxon>
        <taxon>Aphididae</taxon>
        <taxon>Aphidini</taxon>
        <taxon>Aphis</taxon>
        <taxon>Aphis</taxon>
    </lineage>
</organism>
<keyword evidence="8" id="KW-1185">Reference proteome</keyword>
<comment type="caution">
    <text evidence="7">The sequence shown here is derived from an EMBL/GenBank/DDBJ whole genome shotgun (WGS) entry which is preliminary data.</text>
</comment>
<dbReference type="InterPro" id="IPR026516">
    <property type="entry name" value="THAP1/10"/>
</dbReference>
<keyword evidence="3" id="KW-0862">Zinc</keyword>
<dbReference type="SUPFAM" id="SSF57716">
    <property type="entry name" value="Glucocorticoid receptor-like (DNA-binding domain)"/>
    <property type="match status" value="1"/>
</dbReference>
<feature type="non-terminal residue" evidence="7">
    <location>
        <position position="140"/>
    </location>
</feature>
<dbReference type="Pfam" id="PF05485">
    <property type="entry name" value="THAP"/>
    <property type="match status" value="1"/>
</dbReference>
<dbReference type="GO" id="GO:0008270">
    <property type="term" value="F:zinc ion binding"/>
    <property type="evidence" value="ECO:0007669"/>
    <property type="project" value="UniProtKB-KW"/>
</dbReference>
<dbReference type="PROSITE" id="PS50950">
    <property type="entry name" value="ZF_THAP"/>
    <property type="match status" value="1"/>
</dbReference>